<dbReference type="InterPro" id="IPR008220">
    <property type="entry name" value="HAT_MetX-like"/>
</dbReference>
<evidence type="ECO:0000259" key="2">
    <source>
        <dbReference type="Pfam" id="PF00561"/>
    </source>
</evidence>
<dbReference type="PANTHER" id="PTHR32268">
    <property type="entry name" value="HOMOSERINE O-ACETYLTRANSFERASE"/>
    <property type="match status" value="1"/>
</dbReference>
<keyword evidence="3" id="KW-0378">Hydrolase</keyword>
<feature type="chain" id="PRO_5045292003" evidence="1">
    <location>
        <begin position="23"/>
        <end position="343"/>
    </location>
</feature>
<reference evidence="3 4" key="1">
    <citation type="submission" date="2022-09" db="EMBL/GenBank/DDBJ databases">
        <title>Chryseobacterium oleae sp.nov., isolated from the inter-root soil of Pyrola calliantha H. Andr. in Tibet.</title>
        <authorList>
            <person name="Li Z."/>
        </authorList>
    </citation>
    <scope>NUCLEOTIDE SEQUENCE [LARGE SCALE GENOMIC DNA]</scope>
    <source>
        <strain evidence="4">pc1-10</strain>
    </source>
</reference>
<comment type="caution">
    <text evidence="3">The sequence shown here is derived from an EMBL/GenBank/DDBJ whole genome shotgun (WGS) entry which is preliminary data.</text>
</comment>
<dbReference type="PANTHER" id="PTHR32268:SF15">
    <property type="entry name" value="HOMOSERINE ACETYLTRANSFERASE FAMILY PROTEIN (AFU_ORTHOLOGUE AFUA_1G15350)"/>
    <property type="match status" value="1"/>
</dbReference>
<evidence type="ECO:0000256" key="1">
    <source>
        <dbReference type="SAM" id="SignalP"/>
    </source>
</evidence>
<dbReference type="RefSeq" id="WP_259837134.1">
    <property type="nucleotide sequence ID" value="NZ_JAOAMU010000001.1"/>
</dbReference>
<dbReference type="InterPro" id="IPR000073">
    <property type="entry name" value="AB_hydrolase_1"/>
</dbReference>
<evidence type="ECO:0000313" key="4">
    <source>
        <dbReference type="Proteomes" id="UP001525566"/>
    </source>
</evidence>
<protein>
    <submittedName>
        <fullName evidence="3">Alpha/beta fold hydrolase</fullName>
    </submittedName>
</protein>
<organism evidence="3 4">
    <name type="scientific">Chryseobacterium herbae</name>
    <dbReference type="NCBI Taxonomy" id="2976476"/>
    <lineage>
        <taxon>Bacteria</taxon>
        <taxon>Pseudomonadati</taxon>
        <taxon>Bacteroidota</taxon>
        <taxon>Flavobacteriia</taxon>
        <taxon>Flavobacteriales</taxon>
        <taxon>Weeksellaceae</taxon>
        <taxon>Chryseobacterium group</taxon>
        <taxon>Chryseobacterium</taxon>
    </lineage>
</organism>
<dbReference type="Gene3D" id="3.40.50.1820">
    <property type="entry name" value="alpha/beta hydrolase"/>
    <property type="match status" value="1"/>
</dbReference>
<feature type="signal peptide" evidence="1">
    <location>
        <begin position="1"/>
        <end position="22"/>
    </location>
</feature>
<keyword evidence="1" id="KW-0732">Signal</keyword>
<sequence length="343" mass="38307">MKITLFAAYLSILILAVSSGKAQKPGKNKQQYARLGDFNLESGQKIEDCKIGFRTYGKLNADRSNAVIFPTWFTGTTKELESMVPGKIVDTLAYHLILFDALGNGVSSSPSNSSKQARLQFPVFTIRDMVESQHQVLTGNMGIHHLEAVCGISMGGMQTFQWAVTYPELMNKIVSIVGSPQLTTSDLLLWNAELNAMERDPAYLNGNYEQKPLLPGVTMMHQFALTTPEYLSNAVSRDDFSKWLAKKESENMDWNDMHRQLEALKSHNIAKFGGTLEQAAKEIKAKMLIIVSRQDHMVNPLPATRFAEMTNARLFVLEGNCGHIAPWCEAAEVRKTVQSFLKK</sequence>
<proteinExistence type="predicted"/>
<dbReference type="EMBL" id="JAOAMU010000001">
    <property type="protein sequence ID" value="MCT2561211.1"/>
    <property type="molecule type" value="Genomic_DNA"/>
</dbReference>
<feature type="domain" description="AB hydrolase-1" evidence="2">
    <location>
        <begin position="91"/>
        <end position="327"/>
    </location>
</feature>
<dbReference type="Proteomes" id="UP001525566">
    <property type="component" value="Unassembled WGS sequence"/>
</dbReference>
<dbReference type="GO" id="GO:0016787">
    <property type="term" value="F:hydrolase activity"/>
    <property type="evidence" value="ECO:0007669"/>
    <property type="project" value="UniProtKB-KW"/>
</dbReference>
<accession>A0ABT2IQW0</accession>
<gene>
    <name evidence="3" type="ORF">N0B48_04835</name>
</gene>
<evidence type="ECO:0000313" key="3">
    <source>
        <dbReference type="EMBL" id="MCT2561211.1"/>
    </source>
</evidence>
<dbReference type="PIRSF" id="PIRSF000443">
    <property type="entry name" value="Homoser_Ac_trans"/>
    <property type="match status" value="1"/>
</dbReference>
<dbReference type="Pfam" id="PF00561">
    <property type="entry name" value="Abhydrolase_1"/>
    <property type="match status" value="1"/>
</dbReference>
<keyword evidence="4" id="KW-1185">Reference proteome</keyword>
<name>A0ABT2IQW0_9FLAO</name>
<dbReference type="SUPFAM" id="SSF53474">
    <property type="entry name" value="alpha/beta-Hydrolases"/>
    <property type="match status" value="1"/>
</dbReference>
<dbReference type="InterPro" id="IPR029058">
    <property type="entry name" value="AB_hydrolase_fold"/>
</dbReference>